<comment type="caution">
    <text evidence="2">The sequence shown here is derived from an EMBL/GenBank/DDBJ whole genome shotgun (WGS) entry which is preliminary data.</text>
</comment>
<dbReference type="CDD" id="cd00158">
    <property type="entry name" value="RHOD"/>
    <property type="match status" value="1"/>
</dbReference>
<dbReference type="RefSeq" id="WP_420904883.1">
    <property type="nucleotide sequence ID" value="NZ_BAAFGK010000004.1"/>
</dbReference>
<dbReference type="Gene3D" id="3.40.250.10">
    <property type="entry name" value="Rhodanese-like domain"/>
    <property type="match status" value="1"/>
</dbReference>
<feature type="domain" description="Rhodanese" evidence="1">
    <location>
        <begin position="16"/>
        <end position="114"/>
    </location>
</feature>
<name>A0ABQ0C8G2_9PROT</name>
<accession>A0ABQ0C8G2</accession>
<sequence>MKRSLDVESYLRGVARGERFRVIDLRGDYQHALPGAIPTRFHADMFYEDADWVQDMLGVRFEPGVPVVLVCASGNGSQEAVDLFMRKNRRTPYTVVSLEGGILAYEARIRRWTEGYRRQEQFLAELTDITTPANRFQFLIASLWERRKPKGWQRLWHPSSWF</sequence>
<dbReference type="InterPro" id="IPR036873">
    <property type="entry name" value="Rhodanese-like_dom_sf"/>
</dbReference>
<evidence type="ECO:0000259" key="1">
    <source>
        <dbReference type="PROSITE" id="PS50206"/>
    </source>
</evidence>
<dbReference type="Pfam" id="PF00581">
    <property type="entry name" value="Rhodanese"/>
    <property type="match status" value="1"/>
</dbReference>
<dbReference type="EMBL" id="BAAFGK010000004">
    <property type="protein sequence ID" value="GAB0057179.1"/>
    <property type="molecule type" value="Genomic_DNA"/>
</dbReference>
<evidence type="ECO:0000313" key="3">
    <source>
        <dbReference type="Proteomes" id="UP001628193"/>
    </source>
</evidence>
<dbReference type="SUPFAM" id="SSF52821">
    <property type="entry name" value="Rhodanese/Cell cycle control phosphatase"/>
    <property type="match status" value="1"/>
</dbReference>
<dbReference type="InterPro" id="IPR001763">
    <property type="entry name" value="Rhodanese-like_dom"/>
</dbReference>
<keyword evidence="3" id="KW-1185">Reference proteome</keyword>
<dbReference type="Proteomes" id="UP001628193">
    <property type="component" value="Unassembled WGS sequence"/>
</dbReference>
<organism evidence="2 3">
    <name type="scientific">Candidatus Magnetaquiglobus chichijimensis</name>
    <dbReference type="NCBI Taxonomy" id="3141448"/>
    <lineage>
        <taxon>Bacteria</taxon>
        <taxon>Pseudomonadati</taxon>
        <taxon>Pseudomonadota</taxon>
        <taxon>Magnetococcia</taxon>
        <taxon>Magnetococcales</taxon>
        <taxon>Candidatus Magnetaquicoccaceae</taxon>
        <taxon>Candidatus Magnetaquiglobus</taxon>
    </lineage>
</organism>
<evidence type="ECO:0000313" key="2">
    <source>
        <dbReference type="EMBL" id="GAB0057179.1"/>
    </source>
</evidence>
<proteinExistence type="predicted"/>
<reference evidence="2 3" key="1">
    <citation type="submission" date="2024-09" db="EMBL/GenBank/DDBJ databases">
        <title>Draft genome sequence of Candidatus Magnetaquicoccaceae bacterium FCR-1.</title>
        <authorList>
            <person name="Shimoshige H."/>
            <person name="Shimamura S."/>
            <person name="Taoka A."/>
            <person name="Kobayashi H."/>
            <person name="Maekawa T."/>
        </authorList>
    </citation>
    <scope>NUCLEOTIDE SEQUENCE [LARGE SCALE GENOMIC DNA]</scope>
    <source>
        <strain evidence="2 3">FCR-1</strain>
    </source>
</reference>
<gene>
    <name evidence="2" type="ORF">SIID45300_01502</name>
</gene>
<dbReference type="PROSITE" id="PS50206">
    <property type="entry name" value="RHODANESE_3"/>
    <property type="match status" value="1"/>
</dbReference>
<protein>
    <recommendedName>
        <fullName evidence="1">Rhodanese domain-containing protein</fullName>
    </recommendedName>
</protein>